<dbReference type="PANTHER" id="PTHR12127:SF7">
    <property type="entry name" value="SD02261P"/>
    <property type="match status" value="1"/>
</dbReference>
<keyword evidence="1" id="KW-1133">Transmembrane helix</keyword>
<dbReference type="PROSITE" id="PS50835">
    <property type="entry name" value="IG_LIKE"/>
    <property type="match status" value="1"/>
</dbReference>
<dbReference type="GO" id="GO:0072345">
    <property type="term" value="F:NAADP-sensitive calcium-release channel activity"/>
    <property type="evidence" value="ECO:0007669"/>
    <property type="project" value="TreeGrafter"/>
</dbReference>
<name>A0A9D3SK24_9TELE</name>
<dbReference type="EMBL" id="JAHKSW010000016">
    <property type="protein sequence ID" value="KAG7322368.1"/>
    <property type="molecule type" value="Genomic_DNA"/>
</dbReference>
<dbReference type="SUPFAM" id="SSF48726">
    <property type="entry name" value="Immunoglobulin"/>
    <property type="match status" value="1"/>
</dbReference>
<evidence type="ECO:0000313" key="4">
    <source>
        <dbReference type="Proteomes" id="UP000824219"/>
    </source>
</evidence>
<keyword evidence="4" id="KW-1185">Reference proteome</keyword>
<accession>A0A9D3SK24</accession>
<dbReference type="Proteomes" id="UP000824219">
    <property type="component" value="Linkage Group LG16"/>
</dbReference>
<gene>
    <name evidence="3" type="ORF">KOW79_013714</name>
</gene>
<evidence type="ECO:0000259" key="2">
    <source>
        <dbReference type="PROSITE" id="PS50835"/>
    </source>
</evidence>
<protein>
    <recommendedName>
        <fullName evidence="2">Ig-like domain-containing protein</fullName>
    </recommendedName>
</protein>
<dbReference type="InterPro" id="IPR007110">
    <property type="entry name" value="Ig-like_dom"/>
</dbReference>
<dbReference type="InterPro" id="IPR039031">
    <property type="entry name" value="Mucolipin"/>
</dbReference>
<dbReference type="Gene3D" id="2.60.40.10">
    <property type="entry name" value="Immunoglobulins"/>
    <property type="match status" value="1"/>
</dbReference>
<keyword evidence="1" id="KW-0472">Membrane</keyword>
<dbReference type="GO" id="GO:0005886">
    <property type="term" value="C:plasma membrane"/>
    <property type="evidence" value="ECO:0007669"/>
    <property type="project" value="TreeGrafter"/>
</dbReference>
<organism evidence="3 4">
    <name type="scientific">Hemibagrus wyckioides</name>
    <dbReference type="NCBI Taxonomy" id="337641"/>
    <lineage>
        <taxon>Eukaryota</taxon>
        <taxon>Metazoa</taxon>
        <taxon>Chordata</taxon>
        <taxon>Craniata</taxon>
        <taxon>Vertebrata</taxon>
        <taxon>Euteleostomi</taxon>
        <taxon>Actinopterygii</taxon>
        <taxon>Neopterygii</taxon>
        <taxon>Teleostei</taxon>
        <taxon>Ostariophysi</taxon>
        <taxon>Siluriformes</taxon>
        <taxon>Bagridae</taxon>
        <taxon>Hemibagrus</taxon>
    </lineage>
</organism>
<comment type="caution">
    <text evidence="3">The sequence shown here is derived from an EMBL/GenBank/DDBJ whole genome shotgun (WGS) entry which is preliminary data.</text>
</comment>
<dbReference type="OrthoDB" id="9940220at2759"/>
<dbReference type="InterPro" id="IPR036179">
    <property type="entry name" value="Ig-like_dom_sf"/>
</dbReference>
<dbReference type="InterPro" id="IPR013783">
    <property type="entry name" value="Ig-like_fold"/>
</dbReference>
<feature type="transmembrane region" description="Helical" evidence="1">
    <location>
        <begin position="34"/>
        <end position="56"/>
    </location>
</feature>
<evidence type="ECO:0000256" key="1">
    <source>
        <dbReference type="SAM" id="Phobius"/>
    </source>
</evidence>
<keyword evidence="1" id="KW-0812">Transmembrane</keyword>
<proteinExistence type="predicted"/>
<reference evidence="3 4" key="1">
    <citation type="submission" date="2021-06" db="EMBL/GenBank/DDBJ databases">
        <title>Chromosome-level genome assembly of the red-tail catfish (Hemibagrus wyckioides).</title>
        <authorList>
            <person name="Shao F."/>
        </authorList>
    </citation>
    <scope>NUCLEOTIDE SEQUENCE [LARGE SCALE GENOMIC DNA]</scope>
    <source>
        <strain evidence="3">EC202008001</strain>
        <tissue evidence="3">Blood</tissue>
    </source>
</reference>
<dbReference type="GO" id="GO:0005765">
    <property type="term" value="C:lysosomal membrane"/>
    <property type="evidence" value="ECO:0007669"/>
    <property type="project" value="TreeGrafter"/>
</dbReference>
<sequence>MLTPSRIQLKSIKVKVLENMQQKSYLVWLFSRGYLYTFVFIYMVFSLFITLITDTYETIKLSERLRKGMGEEPEWLLDLRQLYADEEFKLKNSTCGLMTSEMFTLQRPRQEGHITPWASPSVSVACVRGHDGAPTMLCASEGFYPADLKQAWLRDGEYISYMNTALQRPTYEETLSTSHINWINRNNTDGSYSLLSYLHLSADIDDVLLLGESHNTEQTNHGYHVLY</sequence>
<dbReference type="AlphaFoldDB" id="A0A9D3SK24"/>
<feature type="domain" description="Ig-like" evidence="2">
    <location>
        <begin position="120"/>
        <end position="193"/>
    </location>
</feature>
<dbReference type="PANTHER" id="PTHR12127">
    <property type="entry name" value="MUCOLIPIN"/>
    <property type="match status" value="1"/>
</dbReference>
<evidence type="ECO:0000313" key="3">
    <source>
        <dbReference type="EMBL" id="KAG7322368.1"/>
    </source>
</evidence>